<organism evidence="2 3">
    <name type="scientific">Sphingobacterium paludis</name>
    <dbReference type="NCBI Taxonomy" id="1476465"/>
    <lineage>
        <taxon>Bacteria</taxon>
        <taxon>Pseudomonadati</taxon>
        <taxon>Bacteroidota</taxon>
        <taxon>Sphingobacteriia</taxon>
        <taxon>Sphingobacteriales</taxon>
        <taxon>Sphingobacteriaceae</taxon>
        <taxon>Sphingobacterium</taxon>
    </lineage>
</organism>
<keyword evidence="3" id="KW-1185">Reference proteome</keyword>
<dbReference type="AlphaFoldDB" id="A0A4R7D6S5"/>
<gene>
    <name evidence="2" type="ORF">B0I21_102218</name>
</gene>
<dbReference type="OrthoDB" id="711121at2"/>
<accession>A0A4R7D6S5</accession>
<proteinExistence type="predicted"/>
<dbReference type="RefSeq" id="WP_133639194.1">
    <property type="nucleotide sequence ID" value="NZ_SNZV01000002.1"/>
</dbReference>
<protein>
    <submittedName>
        <fullName evidence="2">Uncharacterized protein</fullName>
    </submittedName>
</protein>
<evidence type="ECO:0000313" key="2">
    <source>
        <dbReference type="EMBL" id="TDS15901.1"/>
    </source>
</evidence>
<name>A0A4R7D6S5_9SPHI</name>
<comment type="caution">
    <text evidence="2">The sequence shown here is derived from an EMBL/GenBank/DDBJ whole genome shotgun (WGS) entry which is preliminary data.</text>
</comment>
<keyword evidence="1" id="KW-0812">Transmembrane</keyword>
<dbReference type="EMBL" id="SNZV01000002">
    <property type="protein sequence ID" value="TDS15901.1"/>
    <property type="molecule type" value="Genomic_DNA"/>
</dbReference>
<sequence length="80" mass="9217">MRLTPLNIVLACVITWIISEWGSEQLLLPWWQVALFTGSLLFADILFRVFVKDIKKLWILEIGFVLVSGILAVGLKIFWN</sequence>
<reference evidence="2 3" key="1">
    <citation type="submission" date="2019-03" db="EMBL/GenBank/DDBJ databases">
        <title>Genomic Encyclopedia of Type Strains, Phase III (KMG-III): the genomes of soil and plant-associated and newly described type strains.</title>
        <authorList>
            <person name="Whitman W."/>
        </authorList>
    </citation>
    <scope>NUCLEOTIDE SEQUENCE [LARGE SCALE GENOMIC DNA]</scope>
    <source>
        <strain evidence="2 3">CGMCC 1.12801</strain>
    </source>
</reference>
<keyword evidence="1" id="KW-1133">Transmembrane helix</keyword>
<evidence type="ECO:0000256" key="1">
    <source>
        <dbReference type="SAM" id="Phobius"/>
    </source>
</evidence>
<dbReference type="Proteomes" id="UP000294752">
    <property type="component" value="Unassembled WGS sequence"/>
</dbReference>
<keyword evidence="1" id="KW-0472">Membrane</keyword>
<feature type="transmembrane region" description="Helical" evidence="1">
    <location>
        <begin position="29"/>
        <end position="51"/>
    </location>
</feature>
<evidence type="ECO:0000313" key="3">
    <source>
        <dbReference type="Proteomes" id="UP000294752"/>
    </source>
</evidence>
<feature type="transmembrane region" description="Helical" evidence="1">
    <location>
        <begin position="58"/>
        <end position="79"/>
    </location>
</feature>